<dbReference type="Pfam" id="PF25876">
    <property type="entry name" value="HH_MFP_RND"/>
    <property type="match status" value="1"/>
</dbReference>
<dbReference type="KEGG" id="hna:Hneap_0660"/>
<feature type="coiled-coil region" evidence="3">
    <location>
        <begin position="130"/>
        <end position="216"/>
    </location>
</feature>
<dbReference type="InterPro" id="IPR058634">
    <property type="entry name" value="AaeA-lik-b-barrel"/>
</dbReference>
<name>D0KYI9_HALNC</name>
<dbReference type="Proteomes" id="UP000009102">
    <property type="component" value="Chromosome"/>
</dbReference>
<protein>
    <submittedName>
        <fullName evidence="9">Secretion protein HlyD family protein</fullName>
    </submittedName>
</protein>
<evidence type="ECO:0000313" key="10">
    <source>
        <dbReference type="Proteomes" id="UP000009102"/>
    </source>
</evidence>
<feature type="compositionally biased region" description="Basic and acidic residues" evidence="4">
    <location>
        <begin position="8"/>
        <end position="19"/>
    </location>
</feature>
<evidence type="ECO:0000256" key="5">
    <source>
        <dbReference type="SAM" id="Phobius"/>
    </source>
</evidence>
<keyword evidence="5" id="KW-0472">Membrane</keyword>
<dbReference type="Gene3D" id="1.10.287.470">
    <property type="entry name" value="Helix hairpin bin"/>
    <property type="match status" value="1"/>
</dbReference>
<feature type="domain" description="p-hydroxybenzoic acid efflux pump subunit AaeA-like beta-barrel" evidence="8">
    <location>
        <begin position="281"/>
        <end position="371"/>
    </location>
</feature>
<evidence type="ECO:0000256" key="2">
    <source>
        <dbReference type="ARBA" id="ARBA00009477"/>
    </source>
</evidence>
<proteinExistence type="inferred from homology"/>
<dbReference type="RefSeq" id="WP_012823548.1">
    <property type="nucleotide sequence ID" value="NC_013422.1"/>
</dbReference>
<feature type="transmembrane region" description="Helical" evidence="5">
    <location>
        <begin position="54"/>
        <end position="74"/>
    </location>
</feature>
<dbReference type="OrthoDB" id="5645220at2"/>
<keyword evidence="3" id="KW-0175">Coiled coil</keyword>
<dbReference type="HOGENOM" id="CLU_018816_15_0_6"/>
<comment type="subcellular location">
    <subcellularLocation>
        <location evidence="1">Cell envelope</location>
    </subcellularLocation>
</comment>
<dbReference type="SUPFAM" id="SSF111369">
    <property type="entry name" value="HlyD-like secretion proteins"/>
    <property type="match status" value="3"/>
</dbReference>
<feature type="region of interest" description="Disordered" evidence="4">
    <location>
        <begin position="1"/>
        <end position="46"/>
    </location>
</feature>
<evidence type="ECO:0000256" key="1">
    <source>
        <dbReference type="ARBA" id="ARBA00004196"/>
    </source>
</evidence>
<keyword evidence="5" id="KW-0812">Transmembrane</keyword>
<keyword evidence="10" id="KW-1185">Reference proteome</keyword>
<dbReference type="GO" id="GO:0030313">
    <property type="term" value="C:cell envelope"/>
    <property type="evidence" value="ECO:0007669"/>
    <property type="project" value="UniProtKB-SubCell"/>
</dbReference>
<sequence length="402" mass="43106">MNQTTKETQSKADTSEPNKDAPTLSASTDASSEAPKSKQQKPASAKSKSSRQRLVFIIVLLLIATWFGLGYLNYSHQYLSTEDAFISGNQTQIGSQVAGLIQTTPWQNNKDVQKGDILFTLDPAPFQIAVDEAQAGLATAEREQQTANAAINTAQAELMRQKASAQQAEDHLHRLTNIKNKQFVSEQALSDARSALAVANAAVDQAQAQLAQAKTQAGAEGAENDLIKTAQAKLAQAQYNLSKTVVRAPMSGRLANYNIEPGQTVNANQTVCSIVATTGLWVDANFKETDLGAVHIGQPAQIESDIYPGHVFKGHVLSIAAGAGNAFSLLPPQNATGNWVKVTQRVPVRILLDDTDTKHHLPIGTSTTTRIELTKDPHGFWQSMLNVIGLGGHTSPSHKSSL</sequence>
<dbReference type="Pfam" id="PF25963">
    <property type="entry name" value="Beta-barrel_AAEA"/>
    <property type="match status" value="1"/>
</dbReference>
<evidence type="ECO:0000259" key="7">
    <source>
        <dbReference type="Pfam" id="PF25917"/>
    </source>
</evidence>
<evidence type="ECO:0000259" key="8">
    <source>
        <dbReference type="Pfam" id="PF25963"/>
    </source>
</evidence>
<feature type="domain" description="Multidrug resistance protein MdtA-like barrel-sandwich hybrid" evidence="7">
    <location>
        <begin position="89"/>
        <end position="275"/>
    </location>
</feature>
<keyword evidence="5" id="KW-1133">Transmembrane helix</keyword>
<dbReference type="InterPro" id="IPR050739">
    <property type="entry name" value="MFP"/>
</dbReference>
<dbReference type="PANTHER" id="PTHR30386">
    <property type="entry name" value="MEMBRANE FUSION SUBUNIT OF EMRAB-TOLC MULTIDRUG EFFLUX PUMP"/>
    <property type="match status" value="1"/>
</dbReference>
<gene>
    <name evidence="9" type="ordered locus">Hneap_0660</name>
</gene>
<dbReference type="Gene3D" id="2.40.30.170">
    <property type="match status" value="1"/>
</dbReference>
<dbReference type="STRING" id="555778.Hneap_0660"/>
<evidence type="ECO:0000256" key="4">
    <source>
        <dbReference type="SAM" id="MobiDB-lite"/>
    </source>
</evidence>
<dbReference type="InterPro" id="IPR058624">
    <property type="entry name" value="MdtA-like_HH"/>
</dbReference>
<dbReference type="GO" id="GO:0055085">
    <property type="term" value="P:transmembrane transport"/>
    <property type="evidence" value="ECO:0007669"/>
    <property type="project" value="InterPro"/>
</dbReference>
<dbReference type="InterPro" id="IPR058625">
    <property type="entry name" value="MdtA-like_BSH"/>
</dbReference>
<evidence type="ECO:0000256" key="3">
    <source>
        <dbReference type="SAM" id="Coils"/>
    </source>
</evidence>
<dbReference type="Pfam" id="PF25917">
    <property type="entry name" value="BSH_RND"/>
    <property type="match status" value="1"/>
</dbReference>
<reference evidence="9 10" key="1">
    <citation type="submission" date="2009-10" db="EMBL/GenBank/DDBJ databases">
        <title>Complete sequence of Halothiobacillus neapolitanus c2.</title>
        <authorList>
            <consortium name="US DOE Joint Genome Institute"/>
            <person name="Lucas S."/>
            <person name="Copeland A."/>
            <person name="Lapidus A."/>
            <person name="Glavina del Rio T."/>
            <person name="Tice H."/>
            <person name="Bruce D."/>
            <person name="Goodwin L."/>
            <person name="Pitluck S."/>
            <person name="Davenport K."/>
            <person name="Brettin T."/>
            <person name="Detter J.C."/>
            <person name="Han C."/>
            <person name="Tapia R."/>
            <person name="Larimer F."/>
            <person name="Land M."/>
            <person name="Hauser L."/>
            <person name="Kyrpides N."/>
            <person name="Mikhailova N."/>
            <person name="Kerfeld C."/>
            <person name="Cannon G."/>
            <person name="Heinhort S."/>
        </authorList>
    </citation>
    <scope>NUCLEOTIDE SEQUENCE [LARGE SCALE GENOMIC DNA]</scope>
    <source>
        <strain evidence="10">ATCC 23641 / c2</strain>
    </source>
</reference>
<organism evidence="9 10">
    <name type="scientific">Halothiobacillus neapolitanus (strain ATCC 23641 / DSM 15147 / CIP 104769 / NCIMB 8539 / c2)</name>
    <name type="common">Thiobacillus neapolitanus</name>
    <dbReference type="NCBI Taxonomy" id="555778"/>
    <lineage>
        <taxon>Bacteria</taxon>
        <taxon>Pseudomonadati</taxon>
        <taxon>Pseudomonadota</taxon>
        <taxon>Gammaproteobacteria</taxon>
        <taxon>Chromatiales</taxon>
        <taxon>Halothiobacillaceae</taxon>
        <taxon>Halothiobacillus</taxon>
    </lineage>
</organism>
<dbReference type="EMBL" id="CP001801">
    <property type="protein sequence ID" value="ACX95512.1"/>
    <property type="molecule type" value="Genomic_DNA"/>
</dbReference>
<evidence type="ECO:0000259" key="6">
    <source>
        <dbReference type="Pfam" id="PF25876"/>
    </source>
</evidence>
<dbReference type="PANTHER" id="PTHR30386:SF19">
    <property type="entry name" value="MULTIDRUG EXPORT PROTEIN EMRA-RELATED"/>
    <property type="match status" value="1"/>
</dbReference>
<feature type="domain" description="Multidrug resistance protein MdtA-like alpha-helical hairpin" evidence="6">
    <location>
        <begin position="152"/>
        <end position="216"/>
    </location>
</feature>
<comment type="similarity">
    <text evidence="2">Belongs to the membrane fusion protein (MFP) (TC 8.A.1) family.</text>
</comment>
<evidence type="ECO:0000313" key="9">
    <source>
        <dbReference type="EMBL" id="ACX95512.1"/>
    </source>
</evidence>
<dbReference type="AlphaFoldDB" id="D0KYI9"/>
<accession>D0KYI9</accession>
<dbReference type="eggNOG" id="COG1566">
    <property type="taxonomic scope" value="Bacteria"/>
</dbReference>